<dbReference type="OrthoDB" id="45365at2759"/>
<name>A0A9N8YS76_9GLOM</name>
<dbReference type="PANTHER" id="PTHR24413">
    <property type="entry name" value="SPECKLE-TYPE POZ PROTEIN"/>
    <property type="match status" value="1"/>
</dbReference>
<dbReference type="InterPro" id="IPR008974">
    <property type="entry name" value="TRAF-like"/>
</dbReference>
<dbReference type="PROSITE" id="PS50097">
    <property type="entry name" value="BTB"/>
    <property type="match status" value="1"/>
</dbReference>
<dbReference type="CDD" id="cd00121">
    <property type="entry name" value="MATH"/>
    <property type="match status" value="1"/>
</dbReference>
<evidence type="ECO:0000313" key="2">
    <source>
        <dbReference type="EMBL" id="CAG8444892.1"/>
    </source>
</evidence>
<reference evidence="2" key="1">
    <citation type="submission" date="2021-06" db="EMBL/GenBank/DDBJ databases">
        <authorList>
            <person name="Kallberg Y."/>
            <person name="Tangrot J."/>
            <person name="Rosling A."/>
        </authorList>
    </citation>
    <scope>NUCLEOTIDE SEQUENCE</scope>
    <source>
        <strain evidence="2">CL551</strain>
    </source>
</reference>
<dbReference type="EMBL" id="CAJVPV010000155">
    <property type="protein sequence ID" value="CAG8444892.1"/>
    <property type="molecule type" value="Genomic_DNA"/>
</dbReference>
<dbReference type="InterPro" id="IPR011333">
    <property type="entry name" value="SKP1/BTB/POZ_sf"/>
</dbReference>
<comment type="caution">
    <text evidence="2">The sequence shown here is derived from an EMBL/GenBank/DDBJ whole genome shotgun (WGS) entry which is preliminary data.</text>
</comment>
<feature type="domain" description="BTB" evidence="1">
    <location>
        <begin position="362"/>
        <end position="420"/>
    </location>
</feature>
<dbReference type="InterPro" id="IPR000210">
    <property type="entry name" value="BTB/POZ_dom"/>
</dbReference>
<keyword evidence="3" id="KW-1185">Reference proteome</keyword>
<dbReference type="SUPFAM" id="SSF54695">
    <property type="entry name" value="POZ domain"/>
    <property type="match status" value="1"/>
</dbReference>
<dbReference type="AlphaFoldDB" id="A0A9N8YS76"/>
<accession>A0A9N8YS76</accession>
<evidence type="ECO:0000259" key="1">
    <source>
        <dbReference type="PROSITE" id="PS50097"/>
    </source>
</evidence>
<protein>
    <submittedName>
        <fullName evidence="2">5546_t:CDS:1</fullName>
    </submittedName>
</protein>
<dbReference type="SUPFAM" id="SSF49599">
    <property type="entry name" value="TRAF domain-like"/>
    <property type="match status" value="1"/>
</dbReference>
<dbReference type="Gene3D" id="3.30.710.10">
    <property type="entry name" value="Potassium Channel Kv1.1, Chain A"/>
    <property type="match status" value="1"/>
</dbReference>
<dbReference type="Pfam" id="PF22486">
    <property type="entry name" value="MATH_2"/>
    <property type="match status" value="1"/>
</dbReference>
<dbReference type="Gene3D" id="2.60.210.10">
    <property type="entry name" value="Apoptosis, Tumor Necrosis Factor Receptor Associated Protein 2, Chain A"/>
    <property type="match status" value="1"/>
</dbReference>
<sequence length="522" mass="59911">MQSPNDIISLQQQPYVYSWTLRGFHDLVRLMTTGSYLYSERFRSPRGLFDANLLCSPNAWANDLGLCHSQSTTTALLPQATIPFSPFPPPGNTNGISSIGNRKPGVVNSTNEDPSYLWRLRIYPNGATKKHNRHLSIYLETIQSPYEKQNYIMKRSVQFKFSIWRLIKNSQSSTNPINTTSSSTPSLLNNKFYGSSTFSRNHNHPLNHDSSKEFPVLVYESSFQKWEFEFHGSNSTYGFPTLGTFCELFPGVDINCDEVDLVVRVHIFNNNSMLLPFMDLYNEIFSTESYLNSSASFESFFNNETYYDVTFTFEDEKENNDPISGNCIDEVVKNENCVGELNSKCVTVRSAMDGRKVGRGIRTIKAHRIILVQRSEYFAKFLGGTWKDGSMKVIPIKHISFETFRIILYYLYTLKLEDGSDFDTLKDVYINADMMRLEQLAQLVADKIIRTVDYDNWDQVLEIGWKSNCFSSKVLLKTAAYDFIYKNWLSIKNSDQMSLLIKSASIECIEELMEAKMFGPLK</sequence>
<evidence type="ECO:0000313" key="3">
    <source>
        <dbReference type="Proteomes" id="UP000789342"/>
    </source>
</evidence>
<dbReference type="Pfam" id="PF00651">
    <property type="entry name" value="BTB"/>
    <property type="match status" value="1"/>
</dbReference>
<dbReference type="GO" id="GO:0030163">
    <property type="term" value="P:protein catabolic process"/>
    <property type="evidence" value="ECO:0007669"/>
    <property type="project" value="UniProtKB-ARBA"/>
</dbReference>
<dbReference type="Proteomes" id="UP000789342">
    <property type="component" value="Unassembled WGS sequence"/>
</dbReference>
<gene>
    <name evidence="2" type="ORF">AMORRO_LOCUS545</name>
</gene>
<dbReference type="SMART" id="SM00225">
    <property type="entry name" value="BTB"/>
    <property type="match status" value="1"/>
</dbReference>
<dbReference type="InterPro" id="IPR002083">
    <property type="entry name" value="MATH/TRAF_dom"/>
</dbReference>
<proteinExistence type="predicted"/>
<organism evidence="2 3">
    <name type="scientific">Acaulospora morrowiae</name>
    <dbReference type="NCBI Taxonomy" id="94023"/>
    <lineage>
        <taxon>Eukaryota</taxon>
        <taxon>Fungi</taxon>
        <taxon>Fungi incertae sedis</taxon>
        <taxon>Mucoromycota</taxon>
        <taxon>Glomeromycotina</taxon>
        <taxon>Glomeromycetes</taxon>
        <taxon>Diversisporales</taxon>
        <taxon>Acaulosporaceae</taxon>
        <taxon>Acaulospora</taxon>
    </lineage>
</organism>